<dbReference type="InterPro" id="IPR051698">
    <property type="entry name" value="Transposase_11-like"/>
</dbReference>
<dbReference type="PATRIC" id="fig|459424.11.peg.3736"/>
<dbReference type="Pfam" id="PF01609">
    <property type="entry name" value="DDE_Tnp_1"/>
    <property type="match status" value="1"/>
</dbReference>
<name>L7VCZ1_MYCL1</name>
<dbReference type="PANTHER" id="PTHR30298">
    <property type="entry name" value="H REPEAT-ASSOCIATED PREDICTED TRANSPOSASE"/>
    <property type="match status" value="1"/>
</dbReference>
<evidence type="ECO:0000256" key="1">
    <source>
        <dbReference type="SAM" id="MobiDB-lite"/>
    </source>
</evidence>
<dbReference type="EMBL" id="CP003899">
    <property type="protein sequence ID" value="AGC63289.1"/>
    <property type="molecule type" value="Genomic_DNA"/>
</dbReference>
<dbReference type="GO" id="GO:0006313">
    <property type="term" value="P:DNA transposition"/>
    <property type="evidence" value="ECO:0007669"/>
    <property type="project" value="InterPro"/>
</dbReference>
<gene>
    <name evidence="3" type="ordered locus">MULP_03627</name>
</gene>
<evidence type="ECO:0000313" key="4">
    <source>
        <dbReference type="Proteomes" id="UP000011157"/>
    </source>
</evidence>
<accession>L7VCZ1</accession>
<dbReference type="InterPro" id="IPR047647">
    <property type="entry name" value="ISAs1_transpos"/>
</dbReference>
<dbReference type="GO" id="GO:0004803">
    <property type="term" value="F:transposase activity"/>
    <property type="evidence" value="ECO:0007669"/>
    <property type="project" value="InterPro"/>
</dbReference>
<dbReference type="Proteomes" id="UP000011157">
    <property type="component" value="Chromosome"/>
</dbReference>
<dbReference type="KEGG" id="mli:MULP_03627"/>
<evidence type="ECO:0000313" key="3">
    <source>
        <dbReference type="EMBL" id="AGC63289.1"/>
    </source>
</evidence>
<organism evidence="3 4">
    <name type="scientific">Mycobacterium liflandii (strain 128FXT)</name>
    <dbReference type="NCBI Taxonomy" id="459424"/>
    <lineage>
        <taxon>Bacteria</taxon>
        <taxon>Bacillati</taxon>
        <taxon>Actinomycetota</taxon>
        <taxon>Actinomycetes</taxon>
        <taxon>Mycobacteriales</taxon>
        <taxon>Mycobacteriaceae</taxon>
        <taxon>Mycobacterium</taxon>
        <taxon>Mycobacterium ulcerans group</taxon>
    </lineage>
</organism>
<dbReference type="HOGENOM" id="CLU_046404_1_0_11"/>
<feature type="region of interest" description="Disordered" evidence="1">
    <location>
        <begin position="210"/>
        <end position="233"/>
    </location>
</feature>
<dbReference type="PANTHER" id="PTHR30298:SF0">
    <property type="entry name" value="PROTEIN YBFL-RELATED"/>
    <property type="match status" value="1"/>
</dbReference>
<dbReference type="InterPro" id="IPR002559">
    <property type="entry name" value="Transposase_11"/>
</dbReference>
<dbReference type="GO" id="GO:0003677">
    <property type="term" value="F:DNA binding"/>
    <property type="evidence" value="ECO:0007669"/>
    <property type="project" value="InterPro"/>
</dbReference>
<reference evidence="3 4" key="1">
    <citation type="journal article" date="2013" name="J. Bacteriol.">
        <title>Complete Genome Sequence of the Frog Pathogen Mycobacterium ulcerans Ecovar Liflandii.</title>
        <authorList>
            <person name="Tobias N.J."/>
            <person name="Doig K.D."/>
            <person name="Medema M.H."/>
            <person name="Chen H."/>
            <person name="Haring V."/>
            <person name="Moore R."/>
            <person name="Seemann T."/>
            <person name="Stinear T.P."/>
        </authorList>
    </citation>
    <scope>NUCLEOTIDE SEQUENCE [LARGE SCALE GENOMIC DNA]</scope>
    <source>
        <strain evidence="3 4">128FXT</strain>
    </source>
</reference>
<dbReference type="NCBIfam" id="NF033564">
    <property type="entry name" value="transpos_ISAs1"/>
    <property type="match status" value="1"/>
</dbReference>
<keyword evidence="4" id="KW-1185">Reference proteome</keyword>
<protein>
    <submittedName>
        <fullName evidence="3">Transposase for IS2404</fullName>
    </submittedName>
</protein>
<dbReference type="AlphaFoldDB" id="L7VCZ1"/>
<proteinExistence type="predicted"/>
<feature type="domain" description="Transposase IS4-like" evidence="2">
    <location>
        <begin position="20"/>
        <end position="154"/>
    </location>
</feature>
<evidence type="ECO:0000259" key="2">
    <source>
        <dbReference type="Pfam" id="PF01609"/>
    </source>
</evidence>
<sequence length="284" mass="30942">MGSYFTAHVASSDPSGLVPIALDGKMLRGALRAKATATHLVSVFAYRARLVLGQLAVAEKSNEIPCVRALLTLLPGSLRWLVTVDAMHTQVVTAKLICATLKSHYLMIVKSNQAKILARITALPWAEVPAAATDDSRGHGRVETRTLQIITAARGIGFPYAKQIIRITRERLITATDQRSVEVVYAICSLPFEHAAYRDHDLDASTLGNREQPALDTRRHLRRRPSKGTSGNGAQVLATLRNTAINLHRLNGADNIAEACRITALTANRRLDLLNPQFPSSQAC</sequence>